<sequence>MTARVNVAYQVVRVGTTKKQKEREKIVLKLIKRKIQKYKIEKIVVYYNTVSKVKRFIEVLDYSAYYHDAIEKNSMLKKFIKKDKQVIIATSSLDIGVNILDIRCIIYIN</sequence>
<dbReference type="Gene3D" id="3.40.50.300">
    <property type="entry name" value="P-loop containing nucleotide triphosphate hydrolases"/>
    <property type="match status" value="1"/>
</dbReference>
<organism evidence="2 3">
    <name type="scientific">Zopfia rhizophila CBS 207.26</name>
    <dbReference type="NCBI Taxonomy" id="1314779"/>
    <lineage>
        <taxon>Eukaryota</taxon>
        <taxon>Fungi</taxon>
        <taxon>Dikarya</taxon>
        <taxon>Ascomycota</taxon>
        <taxon>Pezizomycotina</taxon>
        <taxon>Dothideomycetes</taxon>
        <taxon>Dothideomycetes incertae sedis</taxon>
        <taxon>Zopfiaceae</taxon>
        <taxon>Zopfia</taxon>
    </lineage>
</organism>
<dbReference type="InterPro" id="IPR001650">
    <property type="entry name" value="Helicase_C-like"/>
</dbReference>
<proteinExistence type="predicted"/>
<dbReference type="Pfam" id="PF00271">
    <property type="entry name" value="Helicase_C"/>
    <property type="match status" value="1"/>
</dbReference>
<dbReference type="AlphaFoldDB" id="A0A6A6DBR9"/>
<evidence type="ECO:0000259" key="1">
    <source>
        <dbReference type="Pfam" id="PF00271"/>
    </source>
</evidence>
<evidence type="ECO:0000313" key="3">
    <source>
        <dbReference type="Proteomes" id="UP000800200"/>
    </source>
</evidence>
<gene>
    <name evidence="2" type="ORF">K469DRAFT_767179</name>
</gene>
<accession>A0A6A6DBR9</accession>
<feature type="domain" description="Helicase C-terminal" evidence="1">
    <location>
        <begin position="28"/>
        <end position="107"/>
    </location>
</feature>
<dbReference type="SUPFAM" id="SSF52540">
    <property type="entry name" value="P-loop containing nucleoside triphosphate hydrolases"/>
    <property type="match status" value="1"/>
</dbReference>
<dbReference type="OrthoDB" id="2608216at2759"/>
<evidence type="ECO:0000313" key="2">
    <source>
        <dbReference type="EMBL" id="KAF2175086.1"/>
    </source>
</evidence>
<reference evidence="2" key="1">
    <citation type="journal article" date="2020" name="Stud. Mycol.">
        <title>101 Dothideomycetes genomes: a test case for predicting lifestyles and emergence of pathogens.</title>
        <authorList>
            <person name="Haridas S."/>
            <person name="Albert R."/>
            <person name="Binder M."/>
            <person name="Bloem J."/>
            <person name="Labutti K."/>
            <person name="Salamov A."/>
            <person name="Andreopoulos B."/>
            <person name="Baker S."/>
            <person name="Barry K."/>
            <person name="Bills G."/>
            <person name="Bluhm B."/>
            <person name="Cannon C."/>
            <person name="Castanera R."/>
            <person name="Culley D."/>
            <person name="Daum C."/>
            <person name="Ezra D."/>
            <person name="Gonzalez J."/>
            <person name="Henrissat B."/>
            <person name="Kuo A."/>
            <person name="Liang C."/>
            <person name="Lipzen A."/>
            <person name="Lutzoni F."/>
            <person name="Magnuson J."/>
            <person name="Mondo S."/>
            <person name="Nolan M."/>
            <person name="Ohm R."/>
            <person name="Pangilinan J."/>
            <person name="Park H.-J."/>
            <person name="Ramirez L."/>
            <person name="Alfaro M."/>
            <person name="Sun H."/>
            <person name="Tritt A."/>
            <person name="Yoshinaga Y."/>
            <person name="Zwiers L.-H."/>
            <person name="Turgeon B."/>
            <person name="Goodwin S."/>
            <person name="Spatafora J."/>
            <person name="Crous P."/>
            <person name="Grigoriev I."/>
        </authorList>
    </citation>
    <scope>NUCLEOTIDE SEQUENCE</scope>
    <source>
        <strain evidence="2">CBS 207.26</strain>
    </source>
</reference>
<dbReference type="Proteomes" id="UP000800200">
    <property type="component" value="Unassembled WGS sequence"/>
</dbReference>
<name>A0A6A6DBR9_9PEZI</name>
<dbReference type="InterPro" id="IPR027417">
    <property type="entry name" value="P-loop_NTPase"/>
</dbReference>
<dbReference type="EMBL" id="ML994747">
    <property type="protein sequence ID" value="KAF2175086.1"/>
    <property type="molecule type" value="Genomic_DNA"/>
</dbReference>
<protein>
    <recommendedName>
        <fullName evidence="1">Helicase C-terminal domain-containing protein</fullName>
    </recommendedName>
</protein>
<keyword evidence="3" id="KW-1185">Reference proteome</keyword>